<gene>
    <name evidence="3" type="ORF">Bhyg_10250</name>
</gene>
<accession>A0A9Q0MUN5</accession>
<comment type="caution">
    <text evidence="3">The sequence shown here is derived from an EMBL/GenBank/DDBJ whole genome shotgun (WGS) entry which is preliminary data.</text>
</comment>
<protein>
    <recommendedName>
        <fullName evidence="5">Osiris 20</fullName>
    </recommendedName>
</protein>
<feature type="region of interest" description="Disordered" evidence="1">
    <location>
        <begin position="208"/>
        <end position="227"/>
    </location>
</feature>
<dbReference type="PANTHER" id="PTHR21879">
    <property type="entry name" value="FI03362P-RELATED-RELATED"/>
    <property type="match status" value="1"/>
</dbReference>
<name>A0A9Q0MUN5_9DIPT</name>
<evidence type="ECO:0000313" key="3">
    <source>
        <dbReference type="EMBL" id="KAJ6637519.1"/>
    </source>
</evidence>
<feature type="region of interest" description="Disordered" evidence="1">
    <location>
        <begin position="234"/>
        <end position="274"/>
    </location>
</feature>
<feature type="non-terminal residue" evidence="3">
    <location>
        <position position="1"/>
    </location>
</feature>
<sequence>AVSGASVNNNFVIETPRLHSGDELVSAVVNECLDAETMPCLKGKVLTYLDTQLNIDEQHERSFGKSDIDEKIYNRVARLLNTKEFRVQLPETFFDNAAVTYRSDRGVDIDLPNEVVEEARGDLLKKKLLLPVLLLLKLKMKALMPIFVALIGIKALKALILSKLAIGIVLGFVAYQLFSKKTAMSMMQMTPDPMTAYVPSSTASSYDPSSWEPSSGGGPYSRVWEPSASSSSQSLAYSSYYPSSSSSGSSSLGSSSSSSGSSGSSSSLHSSYSV</sequence>
<dbReference type="OrthoDB" id="6631139at2759"/>
<proteinExistence type="predicted"/>
<dbReference type="PANTHER" id="PTHR21879:SF2">
    <property type="entry name" value="OSIRIS 20"/>
    <property type="match status" value="1"/>
</dbReference>
<feature type="non-terminal residue" evidence="3">
    <location>
        <position position="274"/>
    </location>
</feature>
<evidence type="ECO:0000256" key="1">
    <source>
        <dbReference type="SAM" id="MobiDB-lite"/>
    </source>
</evidence>
<evidence type="ECO:0000313" key="4">
    <source>
        <dbReference type="Proteomes" id="UP001151699"/>
    </source>
</evidence>
<organism evidence="3 4">
    <name type="scientific">Pseudolycoriella hygida</name>
    <dbReference type="NCBI Taxonomy" id="35572"/>
    <lineage>
        <taxon>Eukaryota</taxon>
        <taxon>Metazoa</taxon>
        <taxon>Ecdysozoa</taxon>
        <taxon>Arthropoda</taxon>
        <taxon>Hexapoda</taxon>
        <taxon>Insecta</taxon>
        <taxon>Pterygota</taxon>
        <taxon>Neoptera</taxon>
        <taxon>Endopterygota</taxon>
        <taxon>Diptera</taxon>
        <taxon>Nematocera</taxon>
        <taxon>Sciaroidea</taxon>
        <taxon>Sciaridae</taxon>
        <taxon>Pseudolycoriella</taxon>
    </lineage>
</organism>
<evidence type="ECO:0000256" key="2">
    <source>
        <dbReference type="SAM" id="Phobius"/>
    </source>
</evidence>
<feature type="transmembrane region" description="Helical" evidence="2">
    <location>
        <begin position="159"/>
        <end position="178"/>
    </location>
</feature>
<dbReference type="EMBL" id="WJQU01000003">
    <property type="protein sequence ID" value="KAJ6637519.1"/>
    <property type="molecule type" value="Genomic_DNA"/>
</dbReference>
<feature type="transmembrane region" description="Helical" evidence="2">
    <location>
        <begin position="128"/>
        <end position="153"/>
    </location>
</feature>
<keyword evidence="2" id="KW-0472">Membrane</keyword>
<dbReference type="Pfam" id="PF07898">
    <property type="entry name" value="DUF1676"/>
    <property type="match status" value="1"/>
</dbReference>
<dbReference type="GO" id="GO:0016020">
    <property type="term" value="C:membrane"/>
    <property type="evidence" value="ECO:0007669"/>
    <property type="project" value="TreeGrafter"/>
</dbReference>
<dbReference type="AlphaFoldDB" id="A0A9Q0MUN5"/>
<keyword evidence="4" id="KW-1185">Reference proteome</keyword>
<dbReference type="Proteomes" id="UP001151699">
    <property type="component" value="Chromosome X"/>
</dbReference>
<evidence type="ECO:0008006" key="5">
    <source>
        <dbReference type="Google" id="ProtNLM"/>
    </source>
</evidence>
<keyword evidence="2" id="KW-1133">Transmembrane helix</keyword>
<keyword evidence="2" id="KW-0812">Transmembrane</keyword>
<reference evidence="3" key="1">
    <citation type="submission" date="2022-07" db="EMBL/GenBank/DDBJ databases">
        <authorList>
            <person name="Trinca V."/>
            <person name="Uliana J.V.C."/>
            <person name="Torres T.T."/>
            <person name="Ward R.J."/>
            <person name="Monesi N."/>
        </authorList>
    </citation>
    <scope>NUCLEOTIDE SEQUENCE</scope>
    <source>
        <strain evidence="3">HSMRA1968</strain>
        <tissue evidence="3">Whole embryos</tissue>
    </source>
</reference>
<dbReference type="InterPro" id="IPR012464">
    <property type="entry name" value="DUF1676"/>
</dbReference>